<dbReference type="OrthoDB" id="8062037at2759"/>
<feature type="compositionally biased region" description="Polar residues" evidence="2">
    <location>
        <begin position="57"/>
        <end position="70"/>
    </location>
</feature>
<feature type="compositionally biased region" description="Polar residues" evidence="2">
    <location>
        <begin position="111"/>
        <end position="137"/>
    </location>
</feature>
<evidence type="ECO:0000313" key="3">
    <source>
        <dbReference type="EMBL" id="TNN58476.1"/>
    </source>
</evidence>
<reference evidence="3 4" key="1">
    <citation type="submission" date="2019-03" db="EMBL/GenBank/DDBJ databases">
        <title>First draft genome of Liparis tanakae, snailfish: a comprehensive survey of snailfish specific genes.</title>
        <authorList>
            <person name="Kim W."/>
            <person name="Song I."/>
            <person name="Jeong J.-H."/>
            <person name="Kim D."/>
            <person name="Kim S."/>
            <person name="Ryu S."/>
            <person name="Song J.Y."/>
            <person name="Lee S.K."/>
        </authorList>
    </citation>
    <scope>NUCLEOTIDE SEQUENCE [LARGE SCALE GENOMIC DNA]</scope>
    <source>
        <tissue evidence="3">Muscle</tissue>
    </source>
</reference>
<feature type="region of interest" description="Disordered" evidence="2">
    <location>
        <begin position="171"/>
        <end position="240"/>
    </location>
</feature>
<dbReference type="Proteomes" id="UP000314294">
    <property type="component" value="Unassembled WGS sequence"/>
</dbReference>
<accession>A0A4Z2GY73</accession>
<proteinExistence type="predicted"/>
<keyword evidence="1" id="KW-0175">Coiled coil</keyword>
<keyword evidence="4" id="KW-1185">Reference proteome</keyword>
<gene>
    <name evidence="3" type="ORF">EYF80_031279</name>
</gene>
<protein>
    <submittedName>
        <fullName evidence="3">Uncharacterized protein</fullName>
    </submittedName>
</protein>
<feature type="compositionally biased region" description="Basic and acidic residues" evidence="2">
    <location>
        <begin position="192"/>
        <end position="203"/>
    </location>
</feature>
<evidence type="ECO:0000256" key="1">
    <source>
        <dbReference type="SAM" id="Coils"/>
    </source>
</evidence>
<name>A0A4Z2GY73_9TELE</name>
<sequence length="320" mass="34756">MAVQIAEWKPGIPAWLEPEDMQVSPLSLNSLAKSETPDGLKHLKSQTELGTSREDGVSNTRPWTVQSVPQEETKTQRTSEFCSPCARGQKEAVGPMLDPPVAPGPRANAPATDSTTASGNLSNQKKCSSNSSHITSPTRDRPRVQINHPWMNIIHPGPWTRLPPAPPLVPAPRSKSVSWYRPRVPPPNPFGKEVDQDAPKEPADQTEASSGKGGTLENTPGDADAEVGPSEESAIKSTSDDVAASRILHNLWSVTYYRDIYVAAQVQTDRNASTVVLQVERRELEKHLEALEQKGVELEGNLRDLKNDSAFVAAGSDPND</sequence>
<comment type="caution">
    <text evidence="3">The sequence shown here is derived from an EMBL/GenBank/DDBJ whole genome shotgun (WGS) entry which is preliminary data.</text>
</comment>
<feature type="region of interest" description="Disordered" evidence="2">
    <location>
        <begin position="32"/>
        <end position="147"/>
    </location>
</feature>
<evidence type="ECO:0000313" key="4">
    <source>
        <dbReference type="Proteomes" id="UP000314294"/>
    </source>
</evidence>
<feature type="coiled-coil region" evidence="1">
    <location>
        <begin position="274"/>
        <end position="308"/>
    </location>
</feature>
<dbReference type="EMBL" id="SRLO01000377">
    <property type="protein sequence ID" value="TNN58476.1"/>
    <property type="molecule type" value="Genomic_DNA"/>
</dbReference>
<organism evidence="3 4">
    <name type="scientific">Liparis tanakae</name>
    <name type="common">Tanaka's snailfish</name>
    <dbReference type="NCBI Taxonomy" id="230148"/>
    <lineage>
        <taxon>Eukaryota</taxon>
        <taxon>Metazoa</taxon>
        <taxon>Chordata</taxon>
        <taxon>Craniata</taxon>
        <taxon>Vertebrata</taxon>
        <taxon>Euteleostomi</taxon>
        <taxon>Actinopterygii</taxon>
        <taxon>Neopterygii</taxon>
        <taxon>Teleostei</taxon>
        <taxon>Neoteleostei</taxon>
        <taxon>Acanthomorphata</taxon>
        <taxon>Eupercaria</taxon>
        <taxon>Perciformes</taxon>
        <taxon>Cottioidei</taxon>
        <taxon>Cottales</taxon>
        <taxon>Liparidae</taxon>
        <taxon>Liparis</taxon>
    </lineage>
</organism>
<dbReference type="AlphaFoldDB" id="A0A4Z2GY73"/>
<evidence type="ECO:0000256" key="2">
    <source>
        <dbReference type="SAM" id="MobiDB-lite"/>
    </source>
</evidence>